<dbReference type="EMBL" id="JABCKI010005725">
    <property type="protein sequence ID" value="KAG5639314.1"/>
    <property type="molecule type" value="Genomic_DNA"/>
</dbReference>
<dbReference type="PANTHER" id="PTHR34391">
    <property type="entry name" value="UPF0658 GOLGI APPARATUS MEMBRANE PROTEIN C1952.10C-RELATED"/>
    <property type="match status" value="1"/>
</dbReference>
<accession>A0A9P7K7N2</accession>
<keyword evidence="2" id="KW-1133">Transmembrane helix</keyword>
<dbReference type="AlphaFoldDB" id="A0A9P7K7N2"/>
<protein>
    <submittedName>
        <fullName evidence="3">Uncharacterized protein</fullName>
    </submittedName>
</protein>
<evidence type="ECO:0000256" key="2">
    <source>
        <dbReference type="SAM" id="Phobius"/>
    </source>
</evidence>
<gene>
    <name evidence="3" type="ORF">H0H81_004516</name>
</gene>
<reference evidence="3" key="1">
    <citation type="submission" date="2021-02" db="EMBL/GenBank/DDBJ databases">
        <authorList>
            <person name="Nieuwenhuis M."/>
            <person name="Van De Peppel L.J.J."/>
        </authorList>
    </citation>
    <scope>NUCLEOTIDE SEQUENCE</scope>
    <source>
        <strain evidence="3">D49</strain>
    </source>
</reference>
<keyword evidence="4" id="KW-1185">Reference proteome</keyword>
<dbReference type="OrthoDB" id="2448307at2759"/>
<name>A0A9P7K7N2_9AGAR</name>
<feature type="region of interest" description="Disordered" evidence="1">
    <location>
        <begin position="29"/>
        <end position="81"/>
    </location>
</feature>
<comment type="caution">
    <text evidence="3">The sequence shown here is derived from an EMBL/GenBank/DDBJ whole genome shotgun (WGS) entry which is preliminary data.</text>
</comment>
<feature type="compositionally biased region" description="Polar residues" evidence="1">
    <location>
        <begin position="29"/>
        <end position="40"/>
    </location>
</feature>
<reference evidence="3" key="2">
    <citation type="submission" date="2021-10" db="EMBL/GenBank/DDBJ databases">
        <title>Phylogenomics reveals ancestral predisposition of the termite-cultivated fungus Termitomyces towards a domesticated lifestyle.</title>
        <authorList>
            <person name="Auxier B."/>
            <person name="Grum-Grzhimaylo A."/>
            <person name="Cardenas M.E."/>
            <person name="Lodge J.D."/>
            <person name="Laessoe T."/>
            <person name="Pedersen O."/>
            <person name="Smith M.E."/>
            <person name="Kuyper T.W."/>
            <person name="Franco-Molano E.A."/>
            <person name="Baroni T.J."/>
            <person name="Aanen D.K."/>
        </authorList>
    </citation>
    <scope>NUCLEOTIDE SEQUENCE</scope>
    <source>
        <strain evidence="3">D49</strain>
    </source>
</reference>
<proteinExistence type="predicted"/>
<sequence length="186" mass="21115">MLRPEHEDYKASSDNLIDEFAQPFTANANHQTFAVETPMSTHRRGPSFPLNKSFSSSKQSDDTSHEPLSNVSYPPLTPTKETDTRSLWQKILPESLACRLYVITVLIETAIDLAIEGELLLRLRAETKDDDNQITSRKMPVYLSIFALAHVFQLVMAIDAVYARNTLQFMCLTWDPHRILSCTANK</sequence>
<feature type="transmembrane region" description="Helical" evidence="2">
    <location>
        <begin position="141"/>
        <end position="162"/>
    </location>
</feature>
<dbReference type="GO" id="GO:0005794">
    <property type="term" value="C:Golgi apparatus"/>
    <property type="evidence" value="ECO:0007669"/>
    <property type="project" value="TreeGrafter"/>
</dbReference>
<organism evidence="3 4">
    <name type="scientific">Sphagnurus paluster</name>
    <dbReference type="NCBI Taxonomy" id="117069"/>
    <lineage>
        <taxon>Eukaryota</taxon>
        <taxon>Fungi</taxon>
        <taxon>Dikarya</taxon>
        <taxon>Basidiomycota</taxon>
        <taxon>Agaricomycotina</taxon>
        <taxon>Agaricomycetes</taxon>
        <taxon>Agaricomycetidae</taxon>
        <taxon>Agaricales</taxon>
        <taxon>Tricholomatineae</taxon>
        <taxon>Lyophyllaceae</taxon>
        <taxon>Sphagnurus</taxon>
    </lineage>
</organism>
<evidence type="ECO:0000313" key="3">
    <source>
        <dbReference type="EMBL" id="KAG5639314.1"/>
    </source>
</evidence>
<evidence type="ECO:0000256" key="1">
    <source>
        <dbReference type="SAM" id="MobiDB-lite"/>
    </source>
</evidence>
<dbReference type="InterPro" id="IPR040410">
    <property type="entry name" value="UPF0658_Golgi"/>
</dbReference>
<keyword evidence="2" id="KW-0472">Membrane</keyword>
<dbReference type="Proteomes" id="UP000717328">
    <property type="component" value="Unassembled WGS sequence"/>
</dbReference>
<keyword evidence="2" id="KW-0812">Transmembrane</keyword>
<dbReference type="PANTHER" id="PTHR34391:SF2">
    <property type="entry name" value="TRP C-TERMINAL DOMAIN-CONTAINING PROTEIN"/>
    <property type="match status" value="1"/>
</dbReference>
<evidence type="ECO:0000313" key="4">
    <source>
        <dbReference type="Proteomes" id="UP000717328"/>
    </source>
</evidence>